<feature type="compositionally biased region" description="Polar residues" evidence="1">
    <location>
        <begin position="214"/>
        <end position="226"/>
    </location>
</feature>
<feature type="compositionally biased region" description="Pro residues" evidence="1">
    <location>
        <begin position="417"/>
        <end position="430"/>
    </location>
</feature>
<accession>A0AAN7TLF2</accession>
<protein>
    <submittedName>
        <fullName evidence="2">Uncharacterized protein</fullName>
    </submittedName>
</protein>
<evidence type="ECO:0000313" key="3">
    <source>
        <dbReference type="Proteomes" id="UP001310890"/>
    </source>
</evidence>
<name>A0AAN7TLF2_9PEZI</name>
<dbReference type="Proteomes" id="UP001310890">
    <property type="component" value="Unassembled WGS sequence"/>
</dbReference>
<sequence length="442" mass="46335">MSSYPLNHNQSRISIPLSLAALGLEPWNAADGGGRRTSVSSSVYSQRHMSDLPAQLTSPAQPQAAAGPEPERRTGYTLIDPQAAARSVAASIVPTITSPSSARTSTTPSTSARAKIDMLAPETFMHPRPAPSPPVRNSNPYAPSSSVGTGKQSKIPLAFRGQTGEWQVHATAFLHSDPVGQAFLDGPSTQTVVPRVAGPPFGPPMAPGPASRPVTPSRNLSNSSVKTVLARAGSNSSRHHKRRGSDSIDKSSIHRITGSFSADPRAYAEGAPLDVVNSISLAEAQRRQRAMGERAFAPQSGSGRVETQGYPRALDRASPAPALVAGEQRSNSRRYPHAIPPRAPKAPAVATTKASAAPLPVPRRKLSASSTGTTFGAITNLANASQSALIAASDTDYVPQHARQESTCSDADSITDIPPPLSPLPRPAPLNPHGEQRQRSLI</sequence>
<evidence type="ECO:0000256" key="1">
    <source>
        <dbReference type="SAM" id="MobiDB-lite"/>
    </source>
</evidence>
<feature type="region of interest" description="Disordered" evidence="1">
    <location>
        <begin position="290"/>
        <end position="365"/>
    </location>
</feature>
<organism evidence="2 3">
    <name type="scientific">Meristemomyces frigidus</name>
    <dbReference type="NCBI Taxonomy" id="1508187"/>
    <lineage>
        <taxon>Eukaryota</taxon>
        <taxon>Fungi</taxon>
        <taxon>Dikarya</taxon>
        <taxon>Ascomycota</taxon>
        <taxon>Pezizomycotina</taxon>
        <taxon>Dothideomycetes</taxon>
        <taxon>Dothideomycetidae</taxon>
        <taxon>Mycosphaerellales</taxon>
        <taxon>Teratosphaeriaceae</taxon>
        <taxon>Meristemomyces</taxon>
    </lineage>
</organism>
<comment type="caution">
    <text evidence="2">The sequence shown here is derived from an EMBL/GenBank/DDBJ whole genome shotgun (WGS) entry which is preliminary data.</text>
</comment>
<evidence type="ECO:0000313" key="2">
    <source>
        <dbReference type="EMBL" id="KAK5114019.1"/>
    </source>
</evidence>
<dbReference type="EMBL" id="JAVRRL010000020">
    <property type="protein sequence ID" value="KAK5114019.1"/>
    <property type="molecule type" value="Genomic_DNA"/>
</dbReference>
<feature type="region of interest" description="Disordered" evidence="1">
    <location>
        <begin position="396"/>
        <end position="442"/>
    </location>
</feature>
<feature type="compositionally biased region" description="Low complexity" evidence="1">
    <location>
        <begin position="345"/>
        <end position="358"/>
    </location>
</feature>
<feature type="compositionally biased region" description="Polar residues" evidence="1">
    <location>
        <begin position="135"/>
        <end position="152"/>
    </location>
</feature>
<feature type="region of interest" description="Disordered" evidence="1">
    <location>
        <begin position="197"/>
        <end position="252"/>
    </location>
</feature>
<reference evidence="2" key="1">
    <citation type="submission" date="2023-08" db="EMBL/GenBank/DDBJ databases">
        <title>Black Yeasts Isolated from many extreme environments.</title>
        <authorList>
            <person name="Coleine C."/>
            <person name="Stajich J.E."/>
            <person name="Selbmann L."/>
        </authorList>
    </citation>
    <scope>NUCLEOTIDE SEQUENCE</scope>
    <source>
        <strain evidence="2">CCFEE 5401</strain>
    </source>
</reference>
<gene>
    <name evidence="2" type="ORF">LTR62_003142</name>
</gene>
<feature type="region of interest" description="Disordered" evidence="1">
    <location>
        <begin position="124"/>
        <end position="152"/>
    </location>
</feature>
<feature type="region of interest" description="Disordered" evidence="1">
    <location>
        <begin position="27"/>
        <end position="74"/>
    </location>
</feature>
<dbReference type="AlphaFoldDB" id="A0AAN7TLF2"/>
<feature type="compositionally biased region" description="Low complexity" evidence="1">
    <location>
        <begin position="59"/>
        <end position="68"/>
    </location>
</feature>
<proteinExistence type="predicted"/>